<keyword evidence="3" id="KW-1185">Reference proteome</keyword>
<evidence type="ECO:0000313" key="3">
    <source>
        <dbReference type="Proteomes" id="UP000027195"/>
    </source>
</evidence>
<organism evidence="2 3">
    <name type="scientific">Botryobasidium botryosum (strain FD-172 SS1)</name>
    <dbReference type="NCBI Taxonomy" id="930990"/>
    <lineage>
        <taxon>Eukaryota</taxon>
        <taxon>Fungi</taxon>
        <taxon>Dikarya</taxon>
        <taxon>Basidiomycota</taxon>
        <taxon>Agaricomycotina</taxon>
        <taxon>Agaricomycetes</taxon>
        <taxon>Cantharellales</taxon>
        <taxon>Botryobasidiaceae</taxon>
        <taxon>Botryobasidium</taxon>
    </lineage>
</organism>
<reference evidence="3" key="1">
    <citation type="journal article" date="2014" name="Proc. Natl. Acad. Sci. U.S.A.">
        <title>Extensive sampling of basidiomycete genomes demonstrates inadequacy of the white-rot/brown-rot paradigm for wood decay fungi.</title>
        <authorList>
            <person name="Riley R."/>
            <person name="Salamov A.A."/>
            <person name="Brown D.W."/>
            <person name="Nagy L.G."/>
            <person name="Floudas D."/>
            <person name="Held B.W."/>
            <person name="Levasseur A."/>
            <person name="Lombard V."/>
            <person name="Morin E."/>
            <person name="Otillar R."/>
            <person name="Lindquist E.A."/>
            <person name="Sun H."/>
            <person name="LaButti K.M."/>
            <person name="Schmutz J."/>
            <person name="Jabbour D."/>
            <person name="Luo H."/>
            <person name="Baker S.E."/>
            <person name="Pisabarro A.G."/>
            <person name="Walton J.D."/>
            <person name="Blanchette R.A."/>
            <person name="Henrissat B."/>
            <person name="Martin F."/>
            <person name="Cullen D."/>
            <person name="Hibbett D.S."/>
            <person name="Grigoriev I.V."/>
        </authorList>
    </citation>
    <scope>NUCLEOTIDE SEQUENCE [LARGE SCALE GENOMIC DNA]</scope>
    <source>
        <strain evidence="3">FD-172 SS1</strain>
    </source>
</reference>
<accession>A0A067M2P9</accession>
<proteinExistence type="predicted"/>
<feature type="chain" id="PRO_5001645221" evidence="1">
    <location>
        <begin position="21"/>
        <end position="438"/>
    </location>
</feature>
<dbReference type="HOGENOM" id="CLU_626366_0_0_1"/>
<name>A0A067M2P9_BOTB1</name>
<sequence length="438" mass="47475">MASAVSIAFSLCIWLFQWSARTTVGELSALANSVAQEVFTRIAAAKTSTLSMLAHATTPVTSVIAPLLWIMDAFSGRVKGESAKNLYGGGEVAQHQEEIFIGINTWGVVESVKYQGMQLTAQQLAARVNASGLSRNEELAPMLKTMASGLGNVMAQEVFTRIAAAKTSTLSMLAHATTPVTSVIAPLLWIMDAFSGRVKGESAKNLYGGGEVAQHQEEIFIGINTWGVVESVKYQGMQLTAQQLAARVNAIHLEATFSPIVDKLGVTYKWAVYQMGDHHHSSHSALSTFLRPLPHQSTHRVLSEKSLSLQKDLELVRLKGAACHFQAALGTRQLGDAMAVSAHIKAELKAHQNRASTSFFIKFFWTPEHPASSEGLGLVAELDQFFAASFQRTSVTAIRIRWVLDNAEVLQADLDPFASGEGVTNLESPVALHLQYLE</sequence>
<feature type="non-terminal residue" evidence="2">
    <location>
        <position position="438"/>
    </location>
</feature>
<keyword evidence="1" id="KW-0732">Signal</keyword>
<feature type="signal peptide" evidence="1">
    <location>
        <begin position="1"/>
        <end position="20"/>
    </location>
</feature>
<evidence type="ECO:0000256" key="1">
    <source>
        <dbReference type="SAM" id="SignalP"/>
    </source>
</evidence>
<protein>
    <submittedName>
        <fullName evidence="2">Uncharacterized protein</fullName>
    </submittedName>
</protein>
<evidence type="ECO:0000313" key="2">
    <source>
        <dbReference type="EMBL" id="KDQ06162.1"/>
    </source>
</evidence>
<dbReference type="InParanoid" id="A0A067M2P9"/>
<dbReference type="EMBL" id="KL198152">
    <property type="protein sequence ID" value="KDQ06162.1"/>
    <property type="molecule type" value="Genomic_DNA"/>
</dbReference>
<dbReference type="AlphaFoldDB" id="A0A067M2P9"/>
<gene>
    <name evidence="2" type="ORF">BOTBODRAFT_181857</name>
</gene>
<dbReference type="Proteomes" id="UP000027195">
    <property type="component" value="Unassembled WGS sequence"/>
</dbReference>